<dbReference type="Pfam" id="PF13519">
    <property type="entry name" value="VWA_2"/>
    <property type="match status" value="1"/>
</dbReference>
<dbReference type="InterPro" id="IPR036465">
    <property type="entry name" value="vWFA_dom_sf"/>
</dbReference>
<evidence type="ECO:0000256" key="1">
    <source>
        <dbReference type="SAM" id="SignalP"/>
    </source>
</evidence>
<feature type="domain" description="VWFA" evidence="2">
    <location>
        <begin position="22"/>
        <end position="198"/>
    </location>
</feature>
<sequence>MRRAGLILAFLLLTAGGAAAQPAVLVLDGSSSMWGRLDGRTKTDILREAVEALMGRWPAGRPVGLVAYGHRRARDCGDVEVLRAPTPGAAAVAAQAGRIMPRGRTPIAESLRQAAEALGPAGGSVILVSDGVETCHPDPCAVAQQLVRTTPRLVVHTVAFAVAEPAAVAQLRCMADVTGGRAMVARDAAQLAQALDRAAAQPVPGSRADSPRAEQVPQPRLIVTVRLCAECDPMTGDARIRVLRGGAQVAMDGEPFGRFLDLRAGDYEVTVETPLIRRGPVPVTVPPSGPGRVEIVLDAGWVVGDARSVPSGRRVGREVRVALLQGEEEITEGGPAFLVPAGPHEMVAHMGAIEARGAATVAAGDVALLRLPLGFGMLALRSEDFAKAPARLTITPEGSRDPVLEETRAEAGVVTLAPGRYRVVREGRDGRSAADVEVRSEQVVVVVLRAED</sequence>
<accession>A0A848EBW7</accession>
<reference evidence="3 4" key="1">
    <citation type="submission" date="2020-03" db="EMBL/GenBank/DDBJ databases">
        <authorList>
            <person name="Sun Q."/>
        </authorList>
    </citation>
    <scope>NUCLEOTIDE SEQUENCE [LARGE SCALE GENOMIC DNA]</scope>
    <source>
        <strain evidence="3 4">JC162</strain>
    </source>
</reference>
<evidence type="ECO:0000259" key="2">
    <source>
        <dbReference type="PROSITE" id="PS50234"/>
    </source>
</evidence>
<dbReference type="AlphaFoldDB" id="A0A848EBW7"/>
<dbReference type="EMBL" id="JABBKX010000002">
    <property type="protein sequence ID" value="NMJ41009.1"/>
    <property type="molecule type" value="Genomic_DNA"/>
</dbReference>
<dbReference type="RefSeq" id="WP_170053257.1">
    <property type="nucleotide sequence ID" value="NZ_JABBKX010000002.1"/>
</dbReference>
<feature type="chain" id="PRO_5032571367" evidence="1">
    <location>
        <begin position="21"/>
        <end position="452"/>
    </location>
</feature>
<proteinExistence type="predicted"/>
<comment type="caution">
    <text evidence="3">The sequence shown here is derived from an EMBL/GenBank/DDBJ whole genome shotgun (WGS) entry which is preliminary data.</text>
</comment>
<keyword evidence="4" id="KW-1185">Reference proteome</keyword>
<evidence type="ECO:0000313" key="3">
    <source>
        <dbReference type="EMBL" id="NMJ41009.1"/>
    </source>
</evidence>
<dbReference type="InterPro" id="IPR002035">
    <property type="entry name" value="VWF_A"/>
</dbReference>
<dbReference type="Proteomes" id="UP000548582">
    <property type="component" value="Unassembled WGS sequence"/>
</dbReference>
<keyword evidence="1" id="KW-0732">Signal</keyword>
<feature type="signal peptide" evidence="1">
    <location>
        <begin position="1"/>
        <end position="20"/>
    </location>
</feature>
<name>A0A848EBW7_9PROT</name>
<dbReference type="Gene3D" id="3.40.50.410">
    <property type="entry name" value="von Willebrand factor, type A domain"/>
    <property type="match status" value="1"/>
</dbReference>
<evidence type="ECO:0000313" key="4">
    <source>
        <dbReference type="Proteomes" id="UP000548582"/>
    </source>
</evidence>
<dbReference type="SUPFAM" id="SSF53300">
    <property type="entry name" value="vWA-like"/>
    <property type="match status" value="1"/>
</dbReference>
<protein>
    <submittedName>
        <fullName evidence="3">VWA domain-containing protein</fullName>
    </submittedName>
</protein>
<dbReference type="SMART" id="SM00327">
    <property type="entry name" value="VWA"/>
    <property type="match status" value="1"/>
</dbReference>
<organism evidence="3 4">
    <name type="scientific">Neoroseomonas marina</name>
    <dbReference type="NCBI Taxonomy" id="1232220"/>
    <lineage>
        <taxon>Bacteria</taxon>
        <taxon>Pseudomonadati</taxon>
        <taxon>Pseudomonadota</taxon>
        <taxon>Alphaproteobacteria</taxon>
        <taxon>Acetobacterales</taxon>
        <taxon>Acetobacteraceae</taxon>
        <taxon>Neoroseomonas</taxon>
    </lineage>
</organism>
<dbReference type="PROSITE" id="PS50234">
    <property type="entry name" value="VWFA"/>
    <property type="match status" value="1"/>
</dbReference>
<gene>
    <name evidence="3" type="ORF">GWK16_07140</name>
</gene>